<evidence type="ECO:0000313" key="1">
    <source>
        <dbReference type="EMBL" id="KAI4372009.1"/>
    </source>
</evidence>
<accession>A0ACB9QZD3</accession>
<name>A0ACB9QZD3_9MYRT</name>
<organism evidence="1 2">
    <name type="scientific">Melastoma candidum</name>
    <dbReference type="NCBI Taxonomy" id="119954"/>
    <lineage>
        <taxon>Eukaryota</taxon>
        <taxon>Viridiplantae</taxon>
        <taxon>Streptophyta</taxon>
        <taxon>Embryophyta</taxon>
        <taxon>Tracheophyta</taxon>
        <taxon>Spermatophyta</taxon>
        <taxon>Magnoliopsida</taxon>
        <taxon>eudicotyledons</taxon>
        <taxon>Gunneridae</taxon>
        <taxon>Pentapetalae</taxon>
        <taxon>rosids</taxon>
        <taxon>malvids</taxon>
        <taxon>Myrtales</taxon>
        <taxon>Melastomataceae</taxon>
        <taxon>Melastomatoideae</taxon>
        <taxon>Melastomateae</taxon>
        <taxon>Melastoma</taxon>
    </lineage>
</organism>
<keyword evidence="2" id="KW-1185">Reference proteome</keyword>
<gene>
    <name evidence="1" type="ORF">MLD38_010297</name>
</gene>
<sequence length="204" mass="22620">MSSHGSFGDYFASWMSRLEDFLPLLLFASNYPIPPSREHQACLHRLIADVTLHHKCYYAEKWASFEAHGGGGDVFAFFSMPWMTSLERAYLWIMGWKPSAAFRIMESLREGKCEGRGRGGVRRGKVEEAIKEIGAGMEKVMKAGDSVRLRTLGGLMEVLSPSQGVGFLGALTLVLLRMRDQGLKRSRGNSSVAGNDTSEPTKRA</sequence>
<proteinExistence type="predicted"/>
<dbReference type="Proteomes" id="UP001057402">
    <property type="component" value="Chromosome 4"/>
</dbReference>
<reference evidence="2" key="1">
    <citation type="journal article" date="2023" name="Front. Plant Sci.">
        <title>Chromosomal-level genome assembly of Melastoma candidum provides insights into trichome evolution.</title>
        <authorList>
            <person name="Zhong Y."/>
            <person name="Wu W."/>
            <person name="Sun C."/>
            <person name="Zou P."/>
            <person name="Liu Y."/>
            <person name="Dai S."/>
            <person name="Zhou R."/>
        </authorList>
    </citation>
    <scope>NUCLEOTIDE SEQUENCE [LARGE SCALE GENOMIC DNA]</scope>
</reference>
<protein>
    <submittedName>
        <fullName evidence="1">Uncharacterized protein</fullName>
    </submittedName>
</protein>
<dbReference type="EMBL" id="CM042883">
    <property type="protein sequence ID" value="KAI4372009.1"/>
    <property type="molecule type" value="Genomic_DNA"/>
</dbReference>
<comment type="caution">
    <text evidence="1">The sequence shown here is derived from an EMBL/GenBank/DDBJ whole genome shotgun (WGS) entry which is preliminary data.</text>
</comment>
<evidence type="ECO:0000313" key="2">
    <source>
        <dbReference type="Proteomes" id="UP001057402"/>
    </source>
</evidence>